<organism evidence="8 9">
    <name type="scientific">Sphingobium cyanobacteriorum</name>
    <dbReference type="NCBI Taxonomy" id="3063954"/>
    <lineage>
        <taxon>Bacteria</taxon>
        <taxon>Pseudomonadati</taxon>
        <taxon>Pseudomonadota</taxon>
        <taxon>Alphaproteobacteria</taxon>
        <taxon>Sphingomonadales</taxon>
        <taxon>Sphingomonadaceae</taxon>
        <taxon>Sphingobium</taxon>
    </lineage>
</organism>
<accession>A0ABT8ZUJ7</accession>
<dbReference type="EC" id="1.4.3.5" evidence="6"/>
<dbReference type="PANTHER" id="PTHR10851">
    <property type="entry name" value="PYRIDOXINE-5-PHOSPHATE OXIDASE"/>
    <property type="match status" value="1"/>
</dbReference>
<feature type="domain" description="Pyridoxamine 5'-phosphate oxidase N-terminal" evidence="7">
    <location>
        <begin position="31"/>
        <end position="154"/>
    </location>
</feature>
<dbReference type="InterPro" id="IPR000659">
    <property type="entry name" value="Pyridox_Oxase"/>
</dbReference>
<reference evidence="8" key="1">
    <citation type="submission" date="2023-07" db="EMBL/GenBank/DDBJ databases">
        <title>Bacterial whole genome sequence for Sphingobium sp. HBC34.</title>
        <authorList>
            <person name="Le V."/>
            <person name="Ko S.-R."/>
            <person name="Ahn C.-Y."/>
            <person name="Oh H.-M."/>
        </authorList>
    </citation>
    <scope>NUCLEOTIDE SEQUENCE</scope>
    <source>
        <strain evidence="8">HBC34</strain>
    </source>
</reference>
<evidence type="ECO:0000256" key="1">
    <source>
        <dbReference type="ARBA" id="ARBA00001917"/>
    </source>
</evidence>
<keyword evidence="4 8" id="KW-0560">Oxidoreductase</keyword>
<keyword evidence="3" id="KW-0288">FMN</keyword>
<dbReference type="NCBIfam" id="NF004231">
    <property type="entry name" value="PRK05679.1"/>
    <property type="match status" value="1"/>
</dbReference>
<keyword evidence="5" id="KW-0664">Pyridoxine biosynthesis</keyword>
<evidence type="ECO:0000256" key="4">
    <source>
        <dbReference type="ARBA" id="ARBA00023002"/>
    </source>
</evidence>
<evidence type="ECO:0000313" key="8">
    <source>
        <dbReference type="EMBL" id="MDO7837131.1"/>
    </source>
</evidence>
<dbReference type="NCBIfam" id="TIGR00558">
    <property type="entry name" value="pdxH"/>
    <property type="match status" value="1"/>
</dbReference>
<dbReference type="InterPro" id="IPR012349">
    <property type="entry name" value="Split_barrel_FMN-bd"/>
</dbReference>
<evidence type="ECO:0000256" key="5">
    <source>
        <dbReference type="ARBA" id="ARBA00023096"/>
    </source>
</evidence>
<name>A0ABT8ZUJ7_9SPHN</name>
<proteinExistence type="predicted"/>
<dbReference type="InterPro" id="IPR011576">
    <property type="entry name" value="Pyridox_Oxase_N"/>
</dbReference>
<keyword evidence="9" id="KW-1185">Reference proteome</keyword>
<dbReference type="PIRSF" id="PIRSF000190">
    <property type="entry name" value="Pyd_amn-ph_oxd"/>
    <property type="match status" value="1"/>
</dbReference>
<evidence type="ECO:0000256" key="3">
    <source>
        <dbReference type="ARBA" id="ARBA00022643"/>
    </source>
</evidence>
<comment type="caution">
    <text evidence="8">The sequence shown here is derived from an EMBL/GenBank/DDBJ whole genome shotgun (WGS) entry which is preliminary data.</text>
</comment>
<evidence type="ECO:0000259" key="7">
    <source>
        <dbReference type="Pfam" id="PF01243"/>
    </source>
</evidence>
<protein>
    <recommendedName>
        <fullName evidence="6">Pyridoxamine 5'-phosphate oxidase</fullName>
        <ecNumber evidence="6">1.4.3.5</ecNumber>
    </recommendedName>
</protein>
<evidence type="ECO:0000313" key="9">
    <source>
        <dbReference type="Proteomes" id="UP001176471"/>
    </source>
</evidence>
<gene>
    <name evidence="8" type="primary">pdxH</name>
    <name evidence="8" type="ORF">Q4610_18970</name>
</gene>
<evidence type="ECO:0000256" key="2">
    <source>
        <dbReference type="ARBA" id="ARBA00022630"/>
    </source>
</evidence>
<keyword evidence="2" id="KW-0285">Flavoprotein</keyword>
<dbReference type="Proteomes" id="UP001176471">
    <property type="component" value="Unassembled WGS sequence"/>
</dbReference>
<dbReference type="RefSeq" id="WP_304537436.1">
    <property type="nucleotide sequence ID" value="NZ_JAUQOM010000016.1"/>
</dbReference>
<dbReference type="SUPFAM" id="SSF50475">
    <property type="entry name" value="FMN-binding split barrel"/>
    <property type="match status" value="1"/>
</dbReference>
<dbReference type="PANTHER" id="PTHR10851:SF0">
    <property type="entry name" value="PYRIDOXINE-5'-PHOSPHATE OXIDASE"/>
    <property type="match status" value="1"/>
</dbReference>
<comment type="cofactor">
    <cofactor evidence="1">
        <name>FMN</name>
        <dbReference type="ChEBI" id="CHEBI:58210"/>
    </cofactor>
</comment>
<evidence type="ECO:0000256" key="6">
    <source>
        <dbReference type="NCBIfam" id="TIGR00558"/>
    </source>
</evidence>
<dbReference type="EMBL" id="JAUQOM010000016">
    <property type="protein sequence ID" value="MDO7837131.1"/>
    <property type="molecule type" value="Genomic_DNA"/>
</dbReference>
<dbReference type="GO" id="GO:0004733">
    <property type="term" value="F:pyridoxamine phosphate oxidase activity"/>
    <property type="evidence" value="ECO:0007669"/>
    <property type="project" value="UniProtKB-EC"/>
</dbReference>
<sequence length="201" mass="22409">MTLAVRSLPEGESTALEMLQALQLFRRWLREAEAEECHDPATMVLATATCDGTPSARMVLLKDCNDRGFVFYTNLGSRKAQELRANPQAALLFDWAKAGRRVEIAGRAEPLRAQEADAYFARRPALSRIGAWASRQSEPLGSRLHLWLRIARFTAIWATGRLARPKFWSGFRVIPSEIRFQEQGGPVRLVGTDDAVNPAGT</sequence>
<dbReference type="Gene3D" id="2.30.110.10">
    <property type="entry name" value="Electron Transport, Fmn-binding Protein, Chain A"/>
    <property type="match status" value="1"/>
</dbReference>
<dbReference type="Pfam" id="PF01243">
    <property type="entry name" value="PNPOx_N"/>
    <property type="match status" value="1"/>
</dbReference>